<organism evidence="1 2">
    <name type="scientific">Colletotrichum melonis</name>
    <dbReference type="NCBI Taxonomy" id="1209925"/>
    <lineage>
        <taxon>Eukaryota</taxon>
        <taxon>Fungi</taxon>
        <taxon>Dikarya</taxon>
        <taxon>Ascomycota</taxon>
        <taxon>Pezizomycotina</taxon>
        <taxon>Sordariomycetes</taxon>
        <taxon>Hypocreomycetidae</taxon>
        <taxon>Glomerellales</taxon>
        <taxon>Glomerellaceae</taxon>
        <taxon>Colletotrichum</taxon>
        <taxon>Colletotrichum acutatum species complex</taxon>
    </lineage>
</organism>
<protein>
    <submittedName>
        <fullName evidence="1">Uncharacterized protein</fullName>
    </submittedName>
</protein>
<gene>
    <name evidence="1" type="ORF">CMEL01_01933</name>
</gene>
<proteinExistence type="predicted"/>
<comment type="caution">
    <text evidence="1">The sequence shown here is derived from an EMBL/GenBank/DDBJ whole genome shotgun (WGS) entry which is preliminary data.</text>
</comment>
<dbReference type="Proteomes" id="UP001239795">
    <property type="component" value="Unassembled WGS sequence"/>
</dbReference>
<dbReference type="EMBL" id="MLGG01000013">
    <property type="protein sequence ID" value="KAK1458934.1"/>
    <property type="molecule type" value="Genomic_DNA"/>
</dbReference>
<dbReference type="AlphaFoldDB" id="A0AAI9XSU7"/>
<evidence type="ECO:0000313" key="1">
    <source>
        <dbReference type="EMBL" id="KAK1458934.1"/>
    </source>
</evidence>
<keyword evidence="2" id="KW-1185">Reference proteome</keyword>
<name>A0AAI9XSU7_9PEZI</name>
<accession>A0AAI9XSU7</accession>
<sequence>MSERLGFPGHRNHPLILHPWCRLYGVPP</sequence>
<evidence type="ECO:0000313" key="2">
    <source>
        <dbReference type="Proteomes" id="UP001239795"/>
    </source>
</evidence>
<reference evidence="1 2" key="1">
    <citation type="submission" date="2016-10" db="EMBL/GenBank/DDBJ databases">
        <title>The genome sequence of Colletotrichum fioriniae PJ7.</title>
        <authorList>
            <person name="Baroncelli R."/>
        </authorList>
    </citation>
    <scope>NUCLEOTIDE SEQUENCE [LARGE SCALE GENOMIC DNA]</scope>
    <source>
        <strain evidence="1">Col 31</strain>
    </source>
</reference>